<reference evidence="2" key="1">
    <citation type="submission" date="2023-01" db="EMBL/GenBank/DDBJ databases">
        <authorList>
            <person name="Van Ghelder C."/>
            <person name="Rancurel C."/>
        </authorList>
    </citation>
    <scope>NUCLEOTIDE SEQUENCE</scope>
    <source>
        <strain evidence="2">CNCM I-4278</strain>
    </source>
</reference>
<gene>
    <name evidence="2" type="ORF">PDIGIT_LOCUS2674</name>
</gene>
<dbReference type="EMBL" id="CAOQHR010000002">
    <property type="protein sequence ID" value="CAI6296624.1"/>
    <property type="molecule type" value="Genomic_DNA"/>
</dbReference>
<feature type="compositionally biased region" description="Basic and acidic residues" evidence="1">
    <location>
        <begin position="26"/>
        <end position="47"/>
    </location>
</feature>
<keyword evidence="3" id="KW-1185">Reference proteome</keyword>
<dbReference type="Proteomes" id="UP001152607">
    <property type="component" value="Unassembled WGS sequence"/>
</dbReference>
<organism evidence="2 3">
    <name type="scientific">Periconia digitata</name>
    <dbReference type="NCBI Taxonomy" id="1303443"/>
    <lineage>
        <taxon>Eukaryota</taxon>
        <taxon>Fungi</taxon>
        <taxon>Dikarya</taxon>
        <taxon>Ascomycota</taxon>
        <taxon>Pezizomycotina</taxon>
        <taxon>Dothideomycetes</taxon>
        <taxon>Pleosporomycetidae</taxon>
        <taxon>Pleosporales</taxon>
        <taxon>Massarineae</taxon>
        <taxon>Periconiaceae</taxon>
        <taxon>Periconia</taxon>
    </lineage>
</organism>
<sequence>MEPLLHSQYSIPLTPVSIQSRRTKERKAEREREMEISRTAGRQDSRPKTMQFHPQTVKSTTTTTNVSASRPSCTGPCDDARGRAMGAFSSAITLLEIQTGGKPTAY</sequence>
<dbReference type="AlphaFoldDB" id="A0A9W4U4C0"/>
<proteinExistence type="predicted"/>
<protein>
    <submittedName>
        <fullName evidence="2">Uncharacterized protein</fullName>
    </submittedName>
</protein>
<evidence type="ECO:0000313" key="3">
    <source>
        <dbReference type="Proteomes" id="UP001152607"/>
    </source>
</evidence>
<feature type="compositionally biased region" description="Polar residues" evidence="1">
    <location>
        <begin position="52"/>
        <end position="72"/>
    </location>
</feature>
<name>A0A9W4U4C0_9PLEO</name>
<evidence type="ECO:0000313" key="2">
    <source>
        <dbReference type="EMBL" id="CAI6296624.1"/>
    </source>
</evidence>
<comment type="caution">
    <text evidence="2">The sequence shown here is derived from an EMBL/GenBank/DDBJ whole genome shotgun (WGS) entry which is preliminary data.</text>
</comment>
<evidence type="ECO:0000256" key="1">
    <source>
        <dbReference type="SAM" id="MobiDB-lite"/>
    </source>
</evidence>
<accession>A0A9W4U4C0</accession>
<feature type="region of interest" description="Disordered" evidence="1">
    <location>
        <begin position="17"/>
        <end position="77"/>
    </location>
</feature>